<reference evidence="4 5" key="1">
    <citation type="submission" date="2022-06" db="EMBL/GenBank/DDBJ databases">
        <title>A taxonomic note on the genus Prevotella: Description of four novel genera and emended description of the genera Hallella and Xylanibacter.</title>
        <authorList>
            <person name="Hitch T.C.A."/>
        </authorList>
    </citation>
    <scope>NUCLEOTIDE SEQUENCE [LARGE SCALE GENOMIC DNA]</scope>
    <source>
        <strain evidence="4 5">DSM 100619</strain>
    </source>
</reference>
<dbReference type="EMBL" id="JAMXLY010000042">
    <property type="protein sequence ID" value="MCO6026190.1"/>
    <property type="molecule type" value="Genomic_DNA"/>
</dbReference>
<keyword evidence="2 4" id="KW-0456">Lyase</keyword>
<feature type="binding site" evidence="2">
    <location>
        <position position="18"/>
    </location>
    <ligand>
        <name>substrate</name>
    </ligand>
</feature>
<dbReference type="Proteomes" id="UP001204015">
    <property type="component" value="Unassembled WGS sequence"/>
</dbReference>
<dbReference type="PANTHER" id="PTHR30492:SF0">
    <property type="entry name" value="METHYLGLYOXAL SYNTHASE"/>
    <property type="match status" value="1"/>
</dbReference>
<evidence type="ECO:0000313" key="4">
    <source>
        <dbReference type="EMBL" id="MCO6026190.1"/>
    </source>
</evidence>
<dbReference type="Gene3D" id="3.40.50.1380">
    <property type="entry name" value="Methylglyoxal synthase-like domain"/>
    <property type="match status" value="1"/>
</dbReference>
<comment type="function">
    <text evidence="2">Catalyzes the formation of methylglyoxal from dihydroxyacetone phosphate.</text>
</comment>
<dbReference type="RefSeq" id="WP_252761546.1">
    <property type="nucleotide sequence ID" value="NZ_JAMXLY010000042.1"/>
</dbReference>
<dbReference type="PROSITE" id="PS51855">
    <property type="entry name" value="MGS"/>
    <property type="match status" value="1"/>
</dbReference>
<accession>A0ABT1BYL9</accession>
<dbReference type="SMART" id="SM00851">
    <property type="entry name" value="MGS"/>
    <property type="match status" value="1"/>
</dbReference>
<feature type="binding site" evidence="2">
    <location>
        <position position="100"/>
    </location>
    <ligand>
        <name>substrate</name>
    </ligand>
</feature>
<dbReference type="PROSITE" id="PS01335">
    <property type="entry name" value="METHYLGLYOXAL_SYNTH"/>
    <property type="match status" value="1"/>
</dbReference>
<dbReference type="CDD" id="cd01422">
    <property type="entry name" value="MGS"/>
    <property type="match status" value="1"/>
</dbReference>
<proteinExistence type="inferred from homology"/>
<gene>
    <name evidence="2" type="primary">mgsA</name>
    <name evidence="4" type="ORF">NG821_10120</name>
</gene>
<keyword evidence="5" id="KW-1185">Reference proteome</keyword>
<dbReference type="EC" id="4.2.3.3" evidence="2"/>
<feature type="binding site" evidence="2">
    <location>
        <begin position="40"/>
        <end position="43"/>
    </location>
    <ligand>
        <name>substrate</name>
    </ligand>
</feature>
<dbReference type="InterPro" id="IPR036914">
    <property type="entry name" value="MGS-like_dom_sf"/>
</dbReference>
<dbReference type="GO" id="GO:0008929">
    <property type="term" value="F:methylglyoxal synthase activity"/>
    <property type="evidence" value="ECO:0007669"/>
    <property type="project" value="UniProtKB-EC"/>
</dbReference>
<comment type="catalytic activity">
    <reaction evidence="2">
        <text>dihydroxyacetone phosphate = methylglyoxal + phosphate</text>
        <dbReference type="Rhea" id="RHEA:17937"/>
        <dbReference type="ChEBI" id="CHEBI:17158"/>
        <dbReference type="ChEBI" id="CHEBI:43474"/>
        <dbReference type="ChEBI" id="CHEBI:57642"/>
        <dbReference type="EC" id="4.2.3.3"/>
    </reaction>
</comment>
<feature type="binding site" evidence="2">
    <location>
        <begin position="67"/>
        <end position="68"/>
    </location>
    <ligand>
        <name>substrate</name>
    </ligand>
</feature>
<feature type="binding site" evidence="2">
    <location>
        <position position="14"/>
    </location>
    <ligand>
        <name>substrate</name>
    </ligand>
</feature>
<feature type="domain" description="MGS-like" evidence="3">
    <location>
        <begin position="1"/>
        <end position="186"/>
    </location>
</feature>
<organism evidence="4 5">
    <name type="scientific">Segatella cerevisiae</name>
    <dbReference type="NCBI Taxonomy" id="2053716"/>
    <lineage>
        <taxon>Bacteria</taxon>
        <taxon>Pseudomonadati</taxon>
        <taxon>Bacteroidota</taxon>
        <taxon>Bacteroidia</taxon>
        <taxon>Bacteroidales</taxon>
        <taxon>Prevotellaceae</taxon>
        <taxon>Segatella</taxon>
    </lineage>
</organism>
<dbReference type="NCBIfam" id="NF003559">
    <property type="entry name" value="PRK05234.1"/>
    <property type="match status" value="1"/>
</dbReference>
<evidence type="ECO:0000256" key="1">
    <source>
        <dbReference type="ARBA" id="ARBA00006287"/>
    </source>
</evidence>
<evidence type="ECO:0000259" key="3">
    <source>
        <dbReference type="PROSITE" id="PS51855"/>
    </source>
</evidence>
<dbReference type="InterPro" id="IPR018148">
    <property type="entry name" value="Methylglyoxal_synth_AS"/>
</dbReference>
<dbReference type="InterPro" id="IPR011607">
    <property type="entry name" value="MGS-like_dom"/>
</dbReference>
<comment type="similarity">
    <text evidence="1 2">Belongs to the methylglyoxal synthase family.</text>
</comment>
<dbReference type="InterPro" id="IPR004363">
    <property type="entry name" value="Methylgl_synth"/>
</dbReference>
<dbReference type="Pfam" id="PF02142">
    <property type="entry name" value="MGS"/>
    <property type="match status" value="1"/>
</dbReference>
<evidence type="ECO:0000256" key="2">
    <source>
        <dbReference type="HAMAP-Rule" id="MF_00549"/>
    </source>
</evidence>
<feature type="active site" description="Proton donor/acceptor" evidence="2">
    <location>
        <position position="73"/>
    </location>
</feature>
<dbReference type="PANTHER" id="PTHR30492">
    <property type="entry name" value="METHYLGLYOXAL SYNTHASE"/>
    <property type="match status" value="1"/>
</dbReference>
<name>A0ABT1BYL9_9BACT</name>
<protein>
    <recommendedName>
        <fullName evidence="2">Methylglyoxal synthase</fullName>
        <shortName evidence="2">MGS</shortName>
        <ecNumber evidence="2">4.2.3.3</ecNumber>
    </recommendedName>
</protein>
<sequence length="186" mass="20987">MEDFVKRNIGLVAHDANKKDLIEWCLWNSKKLIGHKFYSTGTTGHMILAALSKKHPDVKWDFTILNSGPLGGDQQMGSLIVGGSIDYLFFFTDPMTMQPHDSDVRALTRLCNVENIVVCCNRSTADHIISSPLFQDATYKRIKPDFSSYAHRFANKPLVEEAVKSVIEEQDTKQTLEKEDTPAPEK</sequence>
<dbReference type="SUPFAM" id="SSF52335">
    <property type="entry name" value="Methylglyoxal synthase-like"/>
    <property type="match status" value="1"/>
</dbReference>
<evidence type="ECO:0000313" key="5">
    <source>
        <dbReference type="Proteomes" id="UP001204015"/>
    </source>
</evidence>
<comment type="caution">
    <text evidence="4">The sequence shown here is derived from an EMBL/GenBank/DDBJ whole genome shotgun (WGS) entry which is preliminary data.</text>
</comment>
<dbReference type="HAMAP" id="MF_00549">
    <property type="entry name" value="Methylglyoxal_synth"/>
    <property type="match status" value="1"/>
</dbReference>